<evidence type="ECO:0000256" key="1">
    <source>
        <dbReference type="SAM" id="MobiDB-lite"/>
    </source>
</evidence>
<accession>A0A0F7SH97</accession>
<feature type="compositionally biased region" description="Polar residues" evidence="1">
    <location>
        <begin position="40"/>
        <end position="50"/>
    </location>
</feature>
<protein>
    <submittedName>
        <fullName evidence="2">Uncharacterized protein</fullName>
    </submittedName>
</protein>
<feature type="region of interest" description="Disordered" evidence="1">
    <location>
        <begin position="26"/>
        <end position="80"/>
    </location>
</feature>
<dbReference type="AlphaFoldDB" id="A0A0F7SH97"/>
<name>A0A0F7SH97_PHARH</name>
<reference evidence="2" key="1">
    <citation type="submission" date="2014-08" db="EMBL/GenBank/DDBJ databases">
        <authorList>
            <person name="Sharma Rahul"/>
            <person name="Thines Marco"/>
        </authorList>
    </citation>
    <scope>NUCLEOTIDE SEQUENCE</scope>
</reference>
<dbReference type="EMBL" id="LN483167">
    <property type="protein sequence ID" value="CDZ97138.1"/>
    <property type="molecule type" value="Genomic_DNA"/>
</dbReference>
<proteinExistence type="predicted"/>
<sequence>MFLACCPGALVQGVVSSRAFSPQAFSPSLHPYAPRLPPRAQSQDSTTPSEPSVVYKKKEPTPRERRTPRDWVGKFHTQLT</sequence>
<feature type="compositionally biased region" description="Basic and acidic residues" evidence="1">
    <location>
        <begin position="56"/>
        <end position="73"/>
    </location>
</feature>
<evidence type="ECO:0000313" key="2">
    <source>
        <dbReference type="EMBL" id="CDZ97138.1"/>
    </source>
</evidence>
<organism evidence="2">
    <name type="scientific">Phaffia rhodozyma</name>
    <name type="common">Yeast</name>
    <name type="synonym">Xanthophyllomyces dendrorhous</name>
    <dbReference type="NCBI Taxonomy" id="264483"/>
    <lineage>
        <taxon>Eukaryota</taxon>
        <taxon>Fungi</taxon>
        <taxon>Dikarya</taxon>
        <taxon>Basidiomycota</taxon>
        <taxon>Agaricomycotina</taxon>
        <taxon>Tremellomycetes</taxon>
        <taxon>Cystofilobasidiales</taxon>
        <taxon>Mrakiaceae</taxon>
        <taxon>Phaffia</taxon>
    </lineage>
</organism>